<proteinExistence type="predicted"/>
<name>A0AAN6IVA8_EXODE</name>
<dbReference type="AlphaFoldDB" id="A0AAN6IVA8"/>
<dbReference type="Proteomes" id="UP001161757">
    <property type="component" value="Unassembled WGS sequence"/>
</dbReference>
<accession>A0AAN6IVA8</accession>
<protein>
    <submittedName>
        <fullName evidence="1">Uncharacterized protein</fullName>
    </submittedName>
</protein>
<evidence type="ECO:0000313" key="1">
    <source>
        <dbReference type="EMBL" id="KAJ8992280.1"/>
    </source>
</evidence>
<gene>
    <name evidence="1" type="ORF">HRR80_004171</name>
</gene>
<evidence type="ECO:0000313" key="2">
    <source>
        <dbReference type="Proteomes" id="UP001161757"/>
    </source>
</evidence>
<organism evidence="1 2">
    <name type="scientific">Exophiala dermatitidis</name>
    <name type="common">Black yeast-like fungus</name>
    <name type="synonym">Wangiella dermatitidis</name>
    <dbReference type="NCBI Taxonomy" id="5970"/>
    <lineage>
        <taxon>Eukaryota</taxon>
        <taxon>Fungi</taxon>
        <taxon>Dikarya</taxon>
        <taxon>Ascomycota</taxon>
        <taxon>Pezizomycotina</taxon>
        <taxon>Eurotiomycetes</taxon>
        <taxon>Chaetothyriomycetidae</taxon>
        <taxon>Chaetothyriales</taxon>
        <taxon>Herpotrichiellaceae</taxon>
        <taxon>Exophiala</taxon>
    </lineage>
</organism>
<sequence length="117" mass="13130">MYSTMGRRYEQIKTFGSWELEERVAWDGVFPVHCSIFLDCGSEHVGNTKTDGEGAKSLVLILETRGGQGCILNVFMILFVLVGVDCWKAMRLFTLESRPEGFVHVSFSFGTHTTSKT</sequence>
<comment type="caution">
    <text evidence="1">The sequence shown here is derived from an EMBL/GenBank/DDBJ whole genome shotgun (WGS) entry which is preliminary data.</text>
</comment>
<dbReference type="EMBL" id="JAJGCB010000006">
    <property type="protein sequence ID" value="KAJ8992280.1"/>
    <property type="molecule type" value="Genomic_DNA"/>
</dbReference>
<reference evidence="1" key="1">
    <citation type="submission" date="2023-01" db="EMBL/GenBank/DDBJ databases">
        <title>Exophiala dermititidis isolated from Cystic Fibrosis Patient.</title>
        <authorList>
            <person name="Kurbessoian T."/>
            <person name="Crocker A."/>
            <person name="Murante D."/>
            <person name="Hogan D.A."/>
            <person name="Stajich J.E."/>
        </authorList>
    </citation>
    <scope>NUCLEOTIDE SEQUENCE</scope>
    <source>
        <strain evidence="1">Ex8</strain>
    </source>
</reference>